<dbReference type="Proteomes" id="UP000663844">
    <property type="component" value="Unassembled WGS sequence"/>
</dbReference>
<protein>
    <submittedName>
        <fullName evidence="2">Uncharacterized protein</fullName>
    </submittedName>
</protein>
<evidence type="ECO:0000313" key="2">
    <source>
        <dbReference type="EMBL" id="CAF4107550.1"/>
    </source>
</evidence>
<organism evidence="2 3">
    <name type="scientific">Adineta steineri</name>
    <dbReference type="NCBI Taxonomy" id="433720"/>
    <lineage>
        <taxon>Eukaryota</taxon>
        <taxon>Metazoa</taxon>
        <taxon>Spiralia</taxon>
        <taxon>Gnathifera</taxon>
        <taxon>Rotifera</taxon>
        <taxon>Eurotatoria</taxon>
        <taxon>Bdelloidea</taxon>
        <taxon>Adinetida</taxon>
        <taxon>Adinetidae</taxon>
        <taxon>Adineta</taxon>
    </lineage>
</organism>
<dbReference type="Proteomes" id="UP000663881">
    <property type="component" value="Unassembled WGS sequence"/>
</dbReference>
<comment type="caution">
    <text evidence="2">The sequence shown here is derived from an EMBL/GenBank/DDBJ whole genome shotgun (WGS) entry which is preliminary data.</text>
</comment>
<reference evidence="2" key="1">
    <citation type="submission" date="2021-02" db="EMBL/GenBank/DDBJ databases">
        <authorList>
            <person name="Nowell W R."/>
        </authorList>
    </citation>
    <scope>NUCLEOTIDE SEQUENCE</scope>
</reference>
<accession>A0A819VDK5</accession>
<evidence type="ECO:0000313" key="3">
    <source>
        <dbReference type="Proteomes" id="UP000663844"/>
    </source>
</evidence>
<name>A0A819VDK5_9BILA</name>
<evidence type="ECO:0000313" key="1">
    <source>
        <dbReference type="EMBL" id="CAF4098262.1"/>
    </source>
</evidence>
<gene>
    <name evidence="1" type="ORF">OKA104_LOCUS35528</name>
    <name evidence="2" type="ORF">OXD698_LOCUS35762</name>
</gene>
<sequence>MAASFYAYCDLVFFLQPKLDDDTVTIAFKQSLRFWFNVDCKEKLPPSQMETMQVILSHVWNDLYENVDLKPAILEATEMAALRRSLPEL</sequence>
<dbReference type="EMBL" id="CAJOAZ010005639">
    <property type="protein sequence ID" value="CAF4107550.1"/>
    <property type="molecule type" value="Genomic_DNA"/>
</dbReference>
<dbReference type="EMBL" id="CAJOAY010005177">
    <property type="protein sequence ID" value="CAF4098262.1"/>
    <property type="molecule type" value="Genomic_DNA"/>
</dbReference>
<dbReference type="AlphaFoldDB" id="A0A819VDK5"/>
<proteinExistence type="predicted"/>